<evidence type="ECO:0008006" key="3">
    <source>
        <dbReference type="Google" id="ProtNLM"/>
    </source>
</evidence>
<name>A0ABQ6D8A2_9HYPH</name>
<dbReference type="Proteomes" id="UP001156881">
    <property type="component" value="Unassembled WGS sequence"/>
</dbReference>
<sequence>MSSAPARMPVSMLTTEISEVTGKRHEHVMRDARSMLEELHDDDAPKFGAIYPHPNGERVCSDLSRPAASRR</sequence>
<protein>
    <recommendedName>
        <fullName evidence="3">Rha family transcriptional regulator</fullName>
    </recommendedName>
</protein>
<reference evidence="2" key="1">
    <citation type="journal article" date="2019" name="Int. J. Syst. Evol. Microbiol.">
        <title>The Global Catalogue of Microorganisms (GCM) 10K type strain sequencing project: providing services to taxonomists for standard genome sequencing and annotation.</title>
        <authorList>
            <consortium name="The Broad Institute Genomics Platform"/>
            <consortium name="The Broad Institute Genome Sequencing Center for Infectious Disease"/>
            <person name="Wu L."/>
            <person name="Ma J."/>
        </authorList>
    </citation>
    <scope>NUCLEOTIDE SEQUENCE [LARGE SCALE GENOMIC DNA]</scope>
    <source>
        <strain evidence="2">NBRC 107710</strain>
    </source>
</reference>
<gene>
    <name evidence="1" type="ORF">GCM10007884_42530</name>
</gene>
<proteinExistence type="predicted"/>
<comment type="caution">
    <text evidence="1">The sequence shown here is derived from an EMBL/GenBank/DDBJ whole genome shotgun (WGS) entry which is preliminary data.</text>
</comment>
<keyword evidence="2" id="KW-1185">Reference proteome</keyword>
<evidence type="ECO:0000313" key="2">
    <source>
        <dbReference type="Proteomes" id="UP001156881"/>
    </source>
</evidence>
<evidence type="ECO:0000313" key="1">
    <source>
        <dbReference type="EMBL" id="GLS46261.1"/>
    </source>
</evidence>
<organism evidence="1 2">
    <name type="scientific">Methylobacterium brachythecii</name>
    <dbReference type="NCBI Taxonomy" id="1176177"/>
    <lineage>
        <taxon>Bacteria</taxon>
        <taxon>Pseudomonadati</taxon>
        <taxon>Pseudomonadota</taxon>
        <taxon>Alphaproteobacteria</taxon>
        <taxon>Hyphomicrobiales</taxon>
        <taxon>Methylobacteriaceae</taxon>
        <taxon>Methylobacterium</taxon>
    </lineage>
</organism>
<accession>A0ABQ6D8A2</accession>
<dbReference type="EMBL" id="BSPG01000037">
    <property type="protein sequence ID" value="GLS46261.1"/>
    <property type="molecule type" value="Genomic_DNA"/>
</dbReference>